<dbReference type="Gene3D" id="3.10.20.90">
    <property type="entry name" value="Phosphatidylinositol 3-kinase Catalytic Subunit, Chain A, domain 1"/>
    <property type="match status" value="1"/>
</dbReference>
<sequence>MIELDLLPGGSSSSTSSRQQAVAAAAAARSSTGPTFQLGPHEIARGAAAVTNFGSATNNNNNNFSTTSLMYFQHPGGTSTSTSTSSNFPPHPHHHHELNWAFRPNLIHPSHNHNNLIMAPSTSFSSSCSSSLMMPQLAAGSSYFGRHQFHHQLQPPPVESAAAGPSGLDFRVVNPPRRPQSGIWFTLQASQNQTKEPFLPQISKSFLRIRDGRMTVRLIIKYLVNKLRLDSESEIEITCRGQQLLPFLTLQHVRDNIWGPTVSLLPDSSTTDHIMVLHYARSA</sequence>
<comment type="caution">
    <text evidence="2">The sequence shown here is derived from an EMBL/GenBank/DDBJ whole genome shotgun (WGS) entry which is preliminary data.</text>
</comment>
<dbReference type="Proteomes" id="UP000237000">
    <property type="component" value="Unassembled WGS sequence"/>
</dbReference>
<reference evidence="3" key="1">
    <citation type="submission" date="2016-06" db="EMBL/GenBank/DDBJ databases">
        <title>Parallel loss of symbiosis genes in relatives of nitrogen-fixing non-legume Parasponia.</title>
        <authorList>
            <person name="Van Velzen R."/>
            <person name="Holmer R."/>
            <person name="Bu F."/>
            <person name="Rutten L."/>
            <person name="Van Zeijl A."/>
            <person name="Liu W."/>
            <person name="Santuari L."/>
            <person name="Cao Q."/>
            <person name="Sharma T."/>
            <person name="Shen D."/>
            <person name="Roswanjaya Y."/>
            <person name="Wardhani T."/>
            <person name="Kalhor M.S."/>
            <person name="Jansen J."/>
            <person name="Van den Hoogen J."/>
            <person name="Gungor B."/>
            <person name="Hartog M."/>
            <person name="Hontelez J."/>
            <person name="Verver J."/>
            <person name="Yang W.-C."/>
            <person name="Schijlen E."/>
            <person name="Repin R."/>
            <person name="Schilthuizen M."/>
            <person name="Schranz E."/>
            <person name="Heidstra R."/>
            <person name="Miyata K."/>
            <person name="Fedorova E."/>
            <person name="Kohlen W."/>
            <person name="Bisseling T."/>
            <person name="Smit S."/>
            <person name="Geurts R."/>
        </authorList>
    </citation>
    <scope>NUCLEOTIDE SEQUENCE [LARGE SCALE GENOMIC DNA]</scope>
    <source>
        <strain evidence="3">cv. RG33-2</strain>
    </source>
</reference>
<name>A0A2P5F214_TREOI</name>
<evidence type="ECO:0000313" key="2">
    <source>
        <dbReference type="EMBL" id="PON91815.1"/>
    </source>
</evidence>
<evidence type="ECO:0000313" key="3">
    <source>
        <dbReference type="Proteomes" id="UP000237000"/>
    </source>
</evidence>
<accession>A0A2P5F214</accession>
<dbReference type="InParanoid" id="A0A2P5F214"/>
<gene>
    <name evidence="2" type="ORF">TorRG33x02_124130</name>
</gene>
<dbReference type="PANTHER" id="PTHR47290:SF4">
    <property type="entry name" value="RING FINGER PROTEIN"/>
    <property type="match status" value="1"/>
</dbReference>
<feature type="compositionally biased region" description="Low complexity" evidence="1">
    <location>
        <begin position="11"/>
        <end position="32"/>
    </location>
</feature>
<keyword evidence="3" id="KW-1185">Reference proteome</keyword>
<proteinExistence type="predicted"/>
<dbReference type="STRING" id="63057.A0A2P5F214"/>
<dbReference type="InterPro" id="IPR044171">
    <property type="entry name" value="LAX2-like"/>
</dbReference>
<dbReference type="AlphaFoldDB" id="A0A2P5F214"/>
<organism evidence="2 3">
    <name type="scientific">Trema orientale</name>
    <name type="common">Charcoal tree</name>
    <name type="synonym">Celtis orientalis</name>
    <dbReference type="NCBI Taxonomy" id="63057"/>
    <lineage>
        <taxon>Eukaryota</taxon>
        <taxon>Viridiplantae</taxon>
        <taxon>Streptophyta</taxon>
        <taxon>Embryophyta</taxon>
        <taxon>Tracheophyta</taxon>
        <taxon>Spermatophyta</taxon>
        <taxon>Magnoliopsida</taxon>
        <taxon>eudicotyledons</taxon>
        <taxon>Gunneridae</taxon>
        <taxon>Pentapetalae</taxon>
        <taxon>rosids</taxon>
        <taxon>fabids</taxon>
        <taxon>Rosales</taxon>
        <taxon>Cannabaceae</taxon>
        <taxon>Trema</taxon>
    </lineage>
</organism>
<dbReference type="PANTHER" id="PTHR47290">
    <property type="entry name" value="RING FINGER PROTEIN"/>
    <property type="match status" value="1"/>
</dbReference>
<protein>
    <submittedName>
        <fullName evidence="2">Uncharacterized protein</fullName>
    </submittedName>
</protein>
<dbReference type="EMBL" id="JXTC01000071">
    <property type="protein sequence ID" value="PON91815.1"/>
    <property type="molecule type" value="Genomic_DNA"/>
</dbReference>
<dbReference type="OrthoDB" id="1159404at2759"/>
<feature type="region of interest" description="Disordered" evidence="1">
    <location>
        <begin position="1"/>
        <end position="39"/>
    </location>
</feature>
<evidence type="ECO:0000256" key="1">
    <source>
        <dbReference type="SAM" id="MobiDB-lite"/>
    </source>
</evidence>